<gene>
    <name evidence="1" type="ORF">GALL_526160</name>
</gene>
<protein>
    <submittedName>
        <fullName evidence="1">Uncharacterized protein</fullName>
    </submittedName>
</protein>
<accession>A0A1J5PQG2</accession>
<sequence length="115" mass="11903">MELNAVKSGFDGQPGSSGIFGNSLCNVCLGHGHRCGVGLQTAFIGPYFTRANLGAWSDHAGIGGKVVLVGNTAGVHELNEDFATGFVNCLSNQTPTLNLLLVVKPWNSCVTNAIG</sequence>
<dbReference type="EMBL" id="MLJW01007035">
    <property type="protein sequence ID" value="OIQ65821.1"/>
    <property type="molecule type" value="Genomic_DNA"/>
</dbReference>
<name>A0A1J5PQG2_9ZZZZ</name>
<proteinExistence type="predicted"/>
<organism evidence="1">
    <name type="scientific">mine drainage metagenome</name>
    <dbReference type="NCBI Taxonomy" id="410659"/>
    <lineage>
        <taxon>unclassified sequences</taxon>
        <taxon>metagenomes</taxon>
        <taxon>ecological metagenomes</taxon>
    </lineage>
</organism>
<comment type="caution">
    <text evidence="1">The sequence shown here is derived from an EMBL/GenBank/DDBJ whole genome shotgun (WGS) entry which is preliminary data.</text>
</comment>
<evidence type="ECO:0000313" key="1">
    <source>
        <dbReference type="EMBL" id="OIQ65821.1"/>
    </source>
</evidence>
<dbReference type="AlphaFoldDB" id="A0A1J5PQG2"/>
<reference evidence="1" key="1">
    <citation type="submission" date="2016-10" db="EMBL/GenBank/DDBJ databases">
        <title>Sequence of Gallionella enrichment culture.</title>
        <authorList>
            <person name="Poehlein A."/>
            <person name="Muehling M."/>
            <person name="Daniel R."/>
        </authorList>
    </citation>
    <scope>NUCLEOTIDE SEQUENCE</scope>
</reference>